<dbReference type="InterPro" id="IPR005225">
    <property type="entry name" value="Small_GTP-bd"/>
</dbReference>
<evidence type="ECO:0000256" key="10">
    <source>
        <dbReference type="ARBA" id="ARBA00023139"/>
    </source>
</evidence>
<dbReference type="OMA" id="HNTLEKW"/>
<keyword evidence="10" id="KW-0564">Palmitate</keyword>
<dbReference type="InterPro" id="IPR001806">
    <property type="entry name" value="Small_GTPase"/>
</dbReference>
<proteinExistence type="predicted"/>
<dbReference type="SMART" id="SM00175">
    <property type="entry name" value="RAB"/>
    <property type="match status" value="1"/>
</dbReference>
<dbReference type="PRINTS" id="PR00449">
    <property type="entry name" value="RASTRNSFRMNG"/>
</dbReference>
<evidence type="ECO:0000256" key="5">
    <source>
        <dbReference type="ARBA" id="ARBA00022723"/>
    </source>
</evidence>
<dbReference type="CTD" id="58480"/>
<name>A0A914B796_PATMI</name>
<dbReference type="SMART" id="SM00176">
    <property type="entry name" value="RAN"/>
    <property type="match status" value="1"/>
</dbReference>
<evidence type="ECO:0000256" key="11">
    <source>
        <dbReference type="ARBA" id="ARBA00023288"/>
    </source>
</evidence>
<reference evidence="13" key="1">
    <citation type="submission" date="2022-11" db="UniProtKB">
        <authorList>
            <consortium name="EnsemblMetazoa"/>
        </authorList>
    </citation>
    <scope>IDENTIFICATION</scope>
</reference>
<evidence type="ECO:0000256" key="9">
    <source>
        <dbReference type="ARBA" id="ARBA00023136"/>
    </source>
</evidence>
<evidence type="ECO:0000313" key="13">
    <source>
        <dbReference type="EnsemblMetazoa" id="XP_038072023.1"/>
    </source>
</evidence>
<comment type="cofactor">
    <cofactor evidence="1">
        <name>Mg(2+)</name>
        <dbReference type="ChEBI" id="CHEBI:18420"/>
    </cofactor>
</comment>
<feature type="compositionally biased region" description="Basic residues" evidence="12">
    <location>
        <begin position="271"/>
        <end position="287"/>
    </location>
</feature>
<organism evidence="13 14">
    <name type="scientific">Patiria miniata</name>
    <name type="common">Bat star</name>
    <name type="synonym">Asterina miniata</name>
    <dbReference type="NCBI Taxonomy" id="46514"/>
    <lineage>
        <taxon>Eukaryota</taxon>
        <taxon>Metazoa</taxon>
        <taxon>Echinodermata</taxon>
        <taxon>Eleutherozoa</taxon>
        <taxon>Asterozoa</taxon>
        <taxon>Asteroidea</taxon>
        <taxon>Valvatacea</taxon>
        <taxon>Valvatida</taxon>
        <taxon>Asterinidae</taxon>
        <taxon>Patiria</taxon>
    </lineage>
</organism>
<dbReference type="GO" id="GO:0046872">
    <property type="term" value="F:metal ion binding"/>
    <property type="evidence" value="ECO:0007669"/>
    <property type="project" value="UniProtKB-KW"/>
</dbReference>
<accession>A0A914B796</accession>
<feature type="compositionally biased region" description="Polar residues" evidence="12">
    <location>
        <begin position="21"/>
        <end position="36"/>
    </location>
</feature>
<feature type="compositionally biased region" description="Polar residues" evidence="12">
    <location>
        <begin position="67"/>
        <end position="77"/>
    </location>
</feature>
<evidence type="ECO:0000256" key="6">
    <source>
        <dbReference type="ARBA" id="ARBA00022741"/>
    </source>
</evidence>
<dbReference type="PROSITE" id="PS51420">
    <property type="entry name" value="RHO"/>
    <property type="match status" value="1"/>
</dbReference>
<sequence>MVLTGFTKEYRDLETFQPYNPTASSAIMPPQAQSPTAHHHHHHHHRDHQHSPAVTVGMGSPPKTARAPTTSNIFRTDSANEEDIDTKVKCVLIGDGAVGKTSLVVSYTTNGYPLQYVPTAFDNYSVVVRVDRKPIKIQICDTAGQDDFDSLRPLCYPQTDVFLLCFSVVSPTSFHNTLEKWLPEVRRHNPKTPIILVGTQCDLRTDVNVLIDLAKYHERPITEEEAVYRAQRINAVSYVECSALTQHNLKDVFDTVILTALQFTGPPKGKGSSKSKGSKKKSTKTKKEKPLPSKPKSSIWKKLCCIV</sequence>
<dbReference type="GeneID" id="119740713"/>
<dbReference type="InterPro" id="IPR003578">
    <property type="entry name" value="Small_GTPase_Rho"/>
</dbReference>
<keyword evidence="4" id="KW-0597">Phosphoprotein</keyword>
<dbReference type="EnsemblMetazoa" id="XM_038216095.1">
    <property type="protein sequence ID" value="XP_038072023.1"/>
    <property type="gene ID" value="LOC119740713"/>
</dbReference>
<dbReference type="PROSITE" id="PS51421">
    <property type="entry name" value="RAS"/>
    <property type="match status" value="1"/>
</dbReference>
<dbReference type="Proteomes" id="UP000887568">
    <property type="component" value="Unplaced"/>
</dbReference>
<dbReference type="GO" id="GO:0003924">
    <property type="term" value="F:GTPase activity"/>
    <property type="evidence" value="ECO:0007669"/>
    <property type="project" value="InterPro"/>
</dbReference>
<dbReference type="RefSeq" id="XP_038072023.1">
    <property type="nucleotide sequence ID" value="XM_038216095.1"/>
</dbReference>
<dbReference type="FunFam" id="3.40.50.300:FF:000561">
    <property type="entry name" value="rho-related GTP-binding protein RhoV"/>
    <property type="match status" value="1"/>
</dbReference>
<dbReference type="NCBIfam" id="TIGR00231">
    <property type="entry name" value="small_GTP"/>
    <property type="match status" value="1"/>
</dbReference>
<keyword evidence="14" id="KW-1185">Reference proteome</keyword>
<dbReference type="GO" id="GO:0007264">
    <property type="term" value="P:small GTPase-mediated signal transduction"/>
    <property type="evidence" value="ECO:0007669"/>
    <property type="project" value="InterPro"/>
</dbReference>
<protein>
    <recommendedName>
        <fullName evidence="15">Rho GTPase</fullName>
    </recommendedName>
</protein>
<dbReference type="Pfam" id="PF00071">
    <property type="entry name" value="Ras"/>
    <property type="match status" value="1"/>
</dbReference>
<dbReference type="InterPro" id="IPR027417">
    <property type="entry name" value="P-loop_NTPase"/>
</dbReference>
<keyword evidence="11" id="KW-0449">Lipoprotein</keyword>
<evidence type="ECO:0000256" key="3">
    <source>
        <dbReference type="ARBA" id="ARBA00022475"/>
    </source>
</evidence>
<dbReference type="PANTHER" id="PTHR24072">
    <property type="entry name" value="RHO FAMILY GTPASE"/>
    <property type="match status" value="1"/>
</dbReference>
<evidence type="ECO:0000256" key="4">
    <source>
        <dbReference type="ARBA" id="ARBA00022553"/>
    </source>
</evidence>
<keyword evidence="7" id="KW-0460">Magnesium</keyword>
<dbReference type="OrthoDB" id="8830751at2759"/>
<evidence type="ECO:0000256" key="7">
    <source>
        <dbReference type="ARBA" id="ARBA00022842"/>
    </source>
</evidence>
<dbReference type="PROSITE" id="PS51419">
    <property type="entry name" value="RAB"/>
    <property type="match status" value="1"/>
</dbReference>
<feature type="region of interest" description="Disordered" evidence="12">
    <location>
        <begin position="266"/>
        <end position="300"/>
    </location>
</feature>
<dbReference type="SMART" id="SM00174">
    <property type="entry name" value="RHO"/>
    <property type="match status" value="1"/>
</dbReference>
<dbReference type="SUPFAM" id="SSF52540">
    <property type="entry name" value="P-loop containing nucleoside triphosphate hydrolases"/>
    <property type="match status" value="1"/>
</dbReference>
<dbReference type="SMART" id="SM00173">
    <property type="entry name" value="RAS"/>
    <property type="match status" value="1"/>
</dbReference>
<dbReference type="GO" id="GO:0007010">
    <property type="term" value="P:cytoskeleton organization"/>
    <property type="evidence" value="ECO:0007669"/>
    <property type="project" value="UniProtKB-ARBA"/>
</dbReference>
<dbReference type="GO" id="GO:0022603">
    <property type="term" value="P:regulation of anatomical structure morphogenesis"/>
    <property type="evidence" value="ECO:0007669"/>
    <property type="project" value="UniProtKB-ARBA"/>
</dbReference>
<evidence type="ECO:0000256" key="12">
    <source>
        <dbReference type="SAM" id="MobiDB-lite"/>
    </source>
</evidence>
<evidence type="ECO:0000256" key="1">
    <source>
        <dbReference type="ARBA" id="ARBA00001946"/>
    </source>
</evidence>
<dbReference type="Gene3D" id="3.40.50.300">
    <property type="entry name" value="P-loop containing nucleotide triphosphate hydrolases"/>
    <property type="match status" value="1"/>
</dbReference>
<comment type="subcellular location">
    <subcellularLocation>
        <location evidence="2">Cell membrane</location>
        <topology evidence="2">Lipid-anchor</topology>
        <orientation evidence="2">Cytoplasmic side</orientation>
    </subcellularLocation>
</comment>
<keyword evidence="6" id="KW-0547">Nucleotide-binding</keyword>
<feature type="compositionally biased region" description="Basic residues" evidence="12">
    <location>
        <begin position="37"/>
        <end position="48"/>
    </location>
</feature>
<keyword evidence="8" id="KW-0342">GTP-binding</keyword>
<dbReference type="CDD" id="cd04130">
    <property type="entry name" value="Wrch_1"/>
    <property type="match status" value="1"/>
</dbReference>
<evidence type="ECO:0000256" key="2">
    <source>
        <dbReference type="ARBA" id="ARBA00004342"/>
    </source>
</evidence>
<feature type="region of interest" description="Disordered" evidence="12">
    <location>
        <begin position="21"/>
        <end position="78"/>
    </location>
</feature>
<evidence type="ECO:0000256" key="8">
    <source>
        <dbReference type="ARBA" id="ARBA00023134"/>
    </source>
</evidence>
<keyword evidence="5" id="KW-0479">Metal-binding</keyword>
<keyword evidence="3" id="KW-1003">Cell membrane</keyword>
<evidence type="ECO:0008006" key="15">
    <source>
        <dbReference type="Google" id="ProtNLM"/>
    </source>
</evidence>
<dbReference type="AlphaFoldDB" id="A0A914B796"/>
<keyword evidence="9" id="KW-0472">Membrane</keyword>
<dbReference type="GO" id="GO:0005525">
    <property type="term" value="F:GTP binding"/>
    <property type="evidence" value="ECO:0007669"/>
    <property type="project" value="UniProtKB-KW"/>
</dbReference>
<evidence type="ECO:0000313" key="14">
    <source>
        <dbReference type="Proteomes" id="UP000887568"/>
    </source>
</evidence>
<dbReference type="GO" id="GO:0005886">
    <property type="term" value="C:plasma membrane"/>
    <property type="evidence" value="ECO:0007669"/>
    <property type="project" value="UniProtKB-SubCell"/>
</dbReference>